<keyword evidence="4" id="KW-1185">Reference proteome</keyword>
<feature type="domain" description="MADF" evidence="2">
    <location>
        <begin position="11"/>
        <end position="102"/>
    </location>
</feature>
<dbReference type="Proteomes" id="UP000299102">
    <property type="component" value="Unassembled WGS sequence"/>
</dbReference>
<dbReference type="AlphaFoldDB" id="A0A4C1VBB2"/>
<dbReference type="PANTHER" id="PTHR21505">
    <property type="entry name" value="MADF DOMAIN-CONTAINING PROTEIN-RELATED"/>
    <property type="match status" value="1"/>
</dbReference>
<dbReference type="InterPro" id="IPR006578">
    <property type="entry name" value="MADF-dom"/>
</dbReference>
<accession>A0A4C1VBB2</accession>
<dbReference type="PROSITE" id="PS51029">
    <property type="entry name" value="MADF"/>
    <property type="match status" value="1"/>
</dbReference>
<dbReference type="Pfam" id="PF10545">
    <property type="entry name" value="MADF_DNA_bdg"/>
    <property type="match status" value="1"/>
</dbReference>
<organism evidence="3 4">
    <name type="scientific">Eumeta variegata</name>
    <name type="common">Bagworm moth</name>
    <name type="synonym">Eumeta japonica</name>
    <dbReference type="NCBI Taxonomy" id="151549"/>
    <lineage>
        <taxon>Eukaryota</taxon>
        <taxon>Metazoa</taxon>
        <taxon>Ecdysozoa</taxon>
        <taxon>Arthropoda</taxon>
        <taxon>Hexapoda</taxon>
        <taxon>Insecta</taxon>
        <taxon>Pterygota</taxon>
        <taxon>Neoptera</taxon>
        <taxon>Endopterygota</taxon>
        <taxon>Lepidoptera</taxon>
        <taxon>Glossata</taxon>
        <taxon>Ditrysia</taxon>
        <taxon>Tineoidea</taxon>
        <taxon>Psychidae</taxon>
        <taxon>Oiketicinae</taxon>
        <taxon>Eumeta</taxon>
    </lineage>
</organism>
<evidence type="ECO:0000313" key="4">
    <source>
        <dbReference type="Proteomes" id="UP000299102"/>
    </source>
</evidence>
<comment type="caution">
    <text evidence="3">The sequence shown here is derived from an EMBL/GenBank/DDBJ whole genome shotgun (WGS) entry which is preliminary data.</text>
</comment>
<proteinExistence type="predicted"/>
<evidence type="ECO:0000313" key="3">
    <source>
        <dbReference type="EMBL" id="GBP34895.1"/>
    </source>
</evidence>
<sequence>MARWDAEMNMKFLEEYRKHVCLWDPRELSYKHREAREVAYKSIADAMGMGMTVTSVIAKIRTLRNTYNNEILKAKKAAAKGKMYMSKIPWLPSMEFLKDIEPLTRKNNLDYFQNVVCIKAECSPASSPFREEHEDVPRSTPSPPPPPKEEKTHQSAKSPSPEADVVDEQETEFTSVQMAEQTENEFDLFGRIVSLQLQSLPLDVALETQELLMSVLRKQRVKVLRSQRKRRAADTSSSSS</sequence>
<name>A0A4C1VBB2_EUMVA</name>
<gene>
    <name evidence="3" type="ORF">EVAR_26484_1</name>
</gene>
<feature type="region of interest" description="Disordered" evidence="1">
    <location>
        <begin position="127"/>
        <end position="171"/>
    </location>
</feature>
<dbReference type="SMART" id="SM00595">
    <property type="entry name" value="MADF"/>
    <property type="match status" value="1"/>
</dbReference>
<protein>
    <recommendedName>
        <fullName evidence="2">MADF domain-containing protein</fullName>
    </recommendedName>
</protein>
<evidence type="ECO:0000256" key="1">
    <source>
        <dbReference type="SAM" id="MobiDB-lite"/>
    </source>
</evidence>
<dbReference type="OrthoDB" id="8190343at2759"/>
<evidence type="ECO:0000259" key="2">
    <source>
        <dbReference type="PROSITE" id="PS51029"/>
    </source>
</evidence>
<dbReference type="PANTHER" id="PTHR21505:SF8">
    <property type="entry name" value="DPT-YFP REPRESSOR BY OVEREXPRESSION, ISOFORM D-RELATED"/>
    <property type="match status" value="1"/>
</dbReference>
<dbReference type="EMBL" id="BGZK01000296">
    <property type="protein sequence ID" value="GBP34895.1"/>
    <property type="molecule type" value="Genomic_DNA"/>
</dbReference>
<reference evidence="3 4" key="1">
    <citation type="journal article" date="2019" name="Commun. Biol.">
        <title>The bagworm genome reveals a unique fibroin gene that provides high tensile strength.</title>
        <authorList>
            <person name="Kono N."/>
            <person name="Nakamura H."/>
            <person name="Ohtoshi R."/>
            <person name="Tomita M."/>
            <person name="Numata K."/>
            <person name="Arakawa K."/>
        </authorList>
    </citation>
    <scope>NUCLEOTIDE SEQUENCE [LARGE SCALE GENOMIC DNA]</scope>
</reference>